<keyword evidence="1" id="KW-0808">Transferase</keyword>
<dbReference type="PANTHER" id="PTHR37984">
    <property type="entry name" value="PROTEIN CBG26694"/>
    <property type="match status" value="1"/>
</dbReference>
<dbReference type="PANTHER" id="PTHR37984:SF5">
    <property type="entry name" value="PROTEIN NYNRIN-LIKE"/>
    <property type="match status" value="1"/>
</dbReference>
<evidence type="ECO:0000256" key="3">
    <source>
        <dbReference type="ARBA" id="ARBA00022722"/>
    </source>
</evidence>
<dbReference type="Pfam" id="PF17917">
    <property type="entry name" value="RT_RNaseH"/>
    <property type="match status" value="1"/>
</dbReference>
<keyword evidence="9" id="KW-1185">Reference proteome</keyword>
<keyword evidence="3" id="KW-0540">Nuclease</keyword>
<evidence type="ECO:0000256" key="2">
    <source>
        <dbReference type="ARBA" id="ARBA00022695"/>
    </source>
</evidence>
<dbReference type="SUPFAM" id="SSF56672">
    <property type="entry name" value="DNA/RNA polymerases"/>
    <property type="match status" value="1"/>
</dbReference>
<dbReference type="CDD" id="cd09274">
    <property type="entry name" value="RNase_HI_RT_Ty3"/>
    <property type="match status" value="1"/>
</dbReference>
<sequence>MDAEQVRQLLESQQRLIEAFIQSQQQAQQQQSETYDAIAGRVWIRKFGLDSHNLDTHATDVSTVKLIDTIENMDQVPQMYPVLCSGKIGKIPDVVVSLKLQKRAQPVFHRERDVPYVPQAIAIDQVLVPYDPDLPVQLVCDASPTRIAGVLSHIVDGNEHPITFASQSLTAAEQNYSQFDREALAIIFTVDPFYQYLYGLHFKLVTNNQPLTRIFNHRAALPMMTAGHLQRYAAFLSGFNYTIDFKKGIENSNVDCLSRAPININSYTASAISNEVSSSVVLPSNKSASRL</sequence>
<keyword evidence="5" id="KW-0378">Hydrolase</keyword>
<keyword evidence="4" id="KW-0255">Endonuclease</keyword>
<evidence type="ECO:0000256" key="5">
    <source>
        <dbReference type="ARBA" id="ARBA00022801"/>
    </source>
</evidence>
<keyword evidence="6" id="KW-0695">RNA-directed DNA polymerase</keyword>
<dbReference type="InterPro" id="IPR050951">
    <property type="entry name" value="Retrovirus_Pol_polyprotein"/>
</dbReference>
<evidence type="ECO:0000256" key="1">
    <source>
        <dbReference type="ARBA" id="ARBA00022679"/>
    </source>
</evidence>
<evidence type="ECO:0000313" key="8">
    <source>
        <dbReference type="EMBL" id="KAJ8876586.1"/>
    </source>
</evidence>
<reference evidence="8 9" key="1">
    <citation type="submission" date="2023-02" db="EMBL/GenBank/DDBJ databases">
        <title>LHISI_Scaffold_Assembly.</title>
        <authorList>
            <person name="Stuart O.P."/>
            <person name="Cleave R."/>
            <person name="Magrath M.J.L."/>
            <person name="Mikheyev A.S."/>
        </authorList>
    </citation>
    <scope>NUCLEOTIDE SEQUENCE [LARGE SCALE GENOMIC DNA]</scope>
    <source>
        <strain evidence="8">Daus_M_001</strain>
        <tissue evidence="8">Leg muscle</tissue>
    </source>
</reference>
<evidence type="ECO:0000256" key="4">
    <source>
        <dbReference type="ARBA" id="ARBA00022759"/>
    </source>
</evidence>
<dbReference type="InterPro" id="IPR043502">
    <property type="entry name" value="DNA/RNA_pol_sf"/>
</dbReference>
<evidence type="ECO:0000259" key="7">
    <source>
        <dbReference type="Pfam" id="PF17917"/>
    </source>
</evidence>
<protein>
    <recommendedName>
        <fullName evidence="7">Reverse transcriptase RNase H-like domain-containing protein</fullName>
    </recommendedName>
</protein>
<keyword evidence="2" id="KW-0548">Nucleotidyltransferase</keyword>
<evidence type="ECO:0000256" key="6">
    <source>
        <dbReference type="ARBA" id="ARBA00022918"/>
    </source>
</evidence>
<dbReference type="InterPro" id="IPR041373">
    <property type="entry name" value="RT_RNaseH"/>
</dbReference>
<dbReference type="Proteomes" id="UP001159363">
    <property type="component" value="Chromosome 7"/>
</dbReference>
<dbReference type="EMBL" id="JARBHB010000008">
    <property type="protein sequence ID" value="KAJ8876586.1"/>
    <property type="molecule type" value="Genomic_DNA"/>
</dbReference>
<feature type="domain" description="Reverse transcriptase RNase H-like" evidence="7">
    <location>
        <begin position="131"/>
        <end position="239"/>
    </location>
</feature>
<gene>
    <name evidence="8" type="ORF">PR048_021031</name>
</gene>
<name>A0ABQ9GX31_9NEOP</name>
<evidence type="ECO:0000313" key="9">
    <source>
        <dbReference type="Proteomes" id="UP001159363"/>
    </source>
</evidence>
<organism evidence="8 9">
    <name type="scientific">Dryococelus australis</name>
    <dbReference type="NCBI Taxonomy" id="614101"/>
    <lineage>
        <taxon>Eukaryota</taxon>
        <taxon>Metazoa</taxon>
        <taxon>Ecdysozoa</taxon>
        <taxon>Arthropoda</taxon>
        <taxon>Hexapoda</taxon>
        <taxon>Insecta</taxon>
        <taxon>Pterygota</taxon>
        <taxon>Neoptera</taxon>
        <taxon>Polyneoptera</taxon>
        <taxon>Phasmatodea</taxon>
        <taxon>Verophasmatodea</taxon>
        <taxon>Anareolatae</taxon>
        <taxon>Phasmatidae</taxon>
        <taxon>Eurycanthinae</taxon>
        <taxon>Dryococelus</taxon>
    </lineage>
</organism>
<proteinExistence type="predicted"/>
<comment type="caution">
    <text evidence="8">The sequence shown here is derived from an EMBL/GenBank/DDBJ whole genome shotgun (WGS) entry which is preliminary data.</text>
</comment>
<accession>A0ABQ9GX31</accession>